<dbReference type="AlphaFoldDB" id="A0A8T0HBX1"/>
<gene>
    <name evidence="1" type="ORF">KC19_7G162300</name>
</gene>
<name>A0A8T0HBX1_CERPU</name>
<evidence type="ECO:0000313" key="2">
    <source>
        <dbReference type="Proteomes" id="UP000822688"/>
    </source>
</evidence>
<organism evidence="1 2">
    <name type="scientific">Ceratodon purpureus</name>
    <name type="common">Fire moss</name>
    <name type="synonym">Dicranum purpureum</name>
    <dbReference type="NCBI Taxonomy" id="3225"/>
    <lineage>
        <taxon>Eukaryota</taxon>
        <taxon>Viridiplantae</taxon>
        <taxon>Streptophyta</taxon>
        <taxon>Embryophyta</taxon>
        <taxon>Bryophyta</taxon>
        <taxon>Bryophytina</taxon>
        <taxon>Bryopsida</taxon>
        <taxon>Dicranidae</taxon>
        <taxon>Pseudoditrichales</taxon>
        <taxon>Ditrichaceae</taxon>
        <taxon>Ceratodon</taxon>
    </lineage>
</organism>
<dbReference type="Proteomes" id="UP000822688">
    <property type="component" value="Chromosome 7"/>
</dbReference>
<sequence>MAAGEGMNTGTKRKASEALPCIVIRQVKAARPVTAAEGMGVVTSGVDQEISERSEENLMESCDPVSSAAYSGGSERVQLVDGQQFMPLQYCDVKMLLICDEVTEDTEDDDEDFDEDSDSEDFDAIKGVLQEEIPARWRSGEGG</sequence>
<keyword evidence="2" id="KW-1185">Reference proteome</keyword>
<proteinExistence type="predicted"/>
<comment type="caution">
    <text evidence="1">The sequence shown here is derived from an EMBL/GenBank/DDBJ whole genome shotgun (WGS) entry which is preliminary data.</text>
</comment>
<reference evidence="1" key="1">
    <citation type="submission" date="2020-06" db="EMBL/GenBank/DDBJ databases">
        <title>WGS assembly of Ceratodon purpureus strain R40.</title>
        <authorList>
            <person name="Carey S.B."/>
            <person name="Jenkins J."/>
            <person name="Shu S."/>
            <person name="Lovell J.T."/>
            <person name="Sreedasyam A."/>
            <person name="Maumus F."/>
            <person name="Tiley G.P."/>
            <person name="Fernandez-Pozo N."/>
            <person name="Barry K."/>
            <person name="Chen C."/>
            <person name="Wang M."/>
            <person name="Lipzen A."/>
            <person name="Daum C."/>
            <person name="Saski C.A."/>
            <person name="Payton A.C."/>
            <person name="Mcbreen J.C."/>
            <person name="Conrad R.E."/>
            <person name="Kollar L.M."/>
            <person name="Olsson S."/>
            <person name="Huttunen S."/>
            <person name="Landis J.B."/>
            <person name="Wickett N.J."/>
            <person name="Johnson M.G."/>
            <person name="Rensing S.A."/>
            <person name="Grimwood J."/>
            <person name="Schmutz J."/>
            <person name="Mcdaniel S.F."/>
        </authorList>
    </citation>
    <scope>NUCLEOTIDE SEQUENCE</scope>
    <source>
        <strain evidence="1">R40</strain>
    </source>
</reference>
<evidence type="ECO:0000313" key="1">
    <source>
        <dbReference type="EMBL" id="KAG0567804.1"/>
    </source>
</evidence>
<protein>
    <submittedName>
        <fullName evidence="1">Uncharacterized protein</fullName>
    </submittedName>
</protein>
<dbReference type="EMBL" id="CM026428">
    <property type="protein sequence ID" value="KAG0567804.1"/>
    <property type="molecule type" value="Genomic_DNA"/>
</dbReference>
<accession>A0A8T0HBX1</accession>